<dbReference type="Gene3D" id="2.30.30.830">
    <property type="match status" value="1"/>
</dbReference>
<dbReference type="Proteomes" id="UP001163726">
    <property type="component" value="Chromosome"/>
</dbReference>
<proteinExistence type="predicted"/>
<dbReference type="PROSITE" id="PS51257">
    <property type="entry name" value="PROKAR_LIPOPROTEIN"/>
    <property type="match status" value="1"/>
</dbReference>
<organism evidence="1 2">
    <name type="scientific">Catenovulum adriaticum</name>
    <dbReference type="NCBI Taxonomy" id="2984846"/>
    <lineage>
        <taxon>Bacteria</taxon>
        <taxon>Pseudomonadati</taxon>
        <taxon>Pseudomonadota</taxon>
        <taxon>Gammaproteobacteria</taxon>
        <taxon>Alteromonadales</taxon>
        <taxon>Alteromonadaceae</taxon>
        <taxon>Catenovulum</taxon>
    </lineage>
</organism>
<dbReference type="PIRSF" id="PIRSF016481">
    <property type="entry name" value="Pilus_assembly_PilP"/>
    <property type="match status" value="1"/>
</dbReference>
<dbReference type="InterPro" id="IPR007446">
    <property type="entry name" value="PilP"/>
</dbReference>
<sequence>MKYLALLSCLVLGACGSDISDLQTYTDEVKANAKTSIEPMPTVKKYQSFEYSVNGLRSPFVKPKPELIDDATSQTLGCLQPNFNRQKEALEKYPLETIKMRGTLGEAGRYFALASVADGALYRVKVGNYMGLFHGQIQKITSDKVILQEMIPDGTGCWETRTAQISIFAQDSESGSQNNE</sequence>
<dbReference type="RefSeq" id="WP_268074564.1">
    <property type="nucleotide sequence ID" value="NZ_CP109965.1"/>
</dbReference>
<name>A0ABY7ALZ2_9ALTE</name>
<reference evidence="1" key="1">
    <citation type="submission" date="2022-10" db="EMBL/GenBank/DDBJ databases">
        <title>Catenovulum adriacola sp. nov. isolated in the Harbour of Susak.</title>
        <authorList>
            <person name="Schoch T."/>
            <person name="Reich S.J."/>
            <person name="Stoeferle S."/>
            <person name="Flaiz M."/>
            <person name="Kazda M."/>
            <person name="Riedel C.U."/>
            <person name="Duerre P."/>
        </authorList>
    </citation>
    <scope>NUCLEOTIDE SEQUENCE</scope>
    <source>
        <strain evidence="1">TS8</strain>
    </source>
</reference>
<protein>
    <submittedName>
        <fullName evidence="1">Pilus assembly protein PilP</fullName>
    </submittedName>
</protein>
<dbReference type="EMBL" id="CP109965">
    <property type="protein sequence ID" value="WAJ70262.1"/>
    <property type="molecule type" value="Genomic_DNA"/>
</dbReference>
<keyword evidence="2" id="KW-1185">Reference proteome</keyword>
<dbReference type="Pfam" id="PF04351">
    <property type="entry name" value="PilP"/>
    <property type="match status" value="1"/>
</dbReference>
<evidence type="ECO:0000313" key="1">
    <source>
        <dbReference type="EMBL" id="WAJ70262.1"/>
    </source>
</evidence>
<gene>
    <name evidence="1" type="ORF">OLW01_00110</name>
</gene>
<accession>A0ABY7ALZ2</accession>
<evidence type="ECO:0000313" key="2">
    <source>
        <dbReference type="Proteomes" id="UP001163726"/>
    </source>
</evidence>